<organism evidence="2 3">
    <name type="scientific">Klebsiella quasipneumoniae</name>
    <dbReference type="NCBI Taxonomy" id="1463165"/>
    <lineage>
        <taxon>Bacteria</taxon>
        <taxon>Pseudomonadati</taxon>
        <taxon>Pseudomonadota</taxon>
        <taxon>Gammaproteobacteria</taxon>
        <taxon>Enterobacterales</taxon>
        <taxon>Enterobacteriaceae</taxon>
        <taxon>Klebsiella/Raoultella group</taxon>
        <taxon>Klebsiella</taxon>
        <taxon>Klebsiella pneumoniae complex</taxon>
    </lineage>
</organism>
<dbReference type="InterPro" id="IPR005843">
    <property type="entry name" value="A-D-PHexomutase_C"/>
</dbReference>
<dbReference type="EMBL" id="NXHG01000060">
    <property type="protein sequence ID" value="PCM58218.1"/>
    <property type="molecule type" value="Genomic_DNA"/>
</dbReference>
<name>A0A2A5MBF9_9ENTR</name>
<dbReference type="SUPFAM" id="SSF55957">
    <property type="entry name" value="Phosphoglucomutase, C-terminal domain"/>
    <property type="match status" value="1"/>
</dbReference>
<gene>
    <name evidence="2" type="ORF">CP911_28820</name>
</gene>
<dbReference type="GO" id="GO:0016868">
    <property type="term" value="F:intramolecular phosphotransferase activity"/>
    <property type="evidence" value="ECO:0007669"/>
    <property type="project" value="InterPro"/>
</dbReference>
<dbReference type="Gene3D" id="3.30.310.50">
    <property type="entry name" value="Alpha-D-phosphohexomutase, C-terminal domain"/>
    <property type="match status" value="1"/>
</dbReference>
<feature type="domain" description="Alpha-D-phosphohexomutase C-terminal" evidence="1">
    <location>
        <begin position="1"/>
        <end position="34"/>
    </location>
</feature>
<evidence type="ECO:0000313" key="2">
    <source>
        <dbReference type="EMBL" id="PCM58218.1"/>
    </source>
</evidence>
<feature type="non-terminal residue" evidence="2">
    <location>
        <position position="1"/>
    </location>
</feature>
<dbReference type="InterPro" id="IPR036900">
    <property type="entry name" value="A-D-PHexomutase_C_sf"/>
</dbReference>
<sequence length="39" mass="4501">WRFNLRTSNTEPVVRLNVESRADTALMNAKTEEILALLK</sequence>
<proteinExistence type="predicted"/>
<evidence type="ECO:0000313" key="3">
    <source>
        <dbReference type="Proteomes" id="UP000217648"/>
    </source>
</evidence>
<dbReference type="AlphaFoldDB" id="A0A2A5MBF9"/>
<reference evidence="2 3" key="1">
    <citation type="submission" date="2017-09" db="EMBL/GenBank/DDBJ databases">
        <title>Mdr eskape-Ghana.</title>
        <authorList>
            <person name="Agyepong N."/>
            <person name="Janice J."/>
            <person name="Samuelsen O."/>
            <person name="Owusu-Ofori A."/>
            <person name="Sundsfjord A."/>
            <person name="Essack S."/>
            <person name="Pedersen T."/>
        </authorList>
    </citation>
    <scope>NUCLEOTIDE SEQUENCE [LARGE SCALE GENOMIC DNA]</scope>
    <source>
        <strain evidence="2 3">46</strain>
    </source>
</reference>
<accession>A0A2A5MBF9</accession>
<dbReference type="Proteomes" id="UP000217648">
    <property type="component" value="Unassembled WGS sequence"/>
</dbReference>
<evidence type="ECO:0000259" key="1">
    <source>
        <dbReference type="Pfam" id="PF00408"/>
    </source>
</evidence>
<protein>
    <submittedName>
        <fullName evidence="2">Phosphomannomutase</fullName>
    </submittedName>
</protein>
<comment type="caution">
    <text evidence="2">The sequence shown here is derived from an EMBL/GenBank/DDBJ whole genome shotgun (WGS) entry which is preliminary data.</text>
</comment>
<dbReference type="Pfam" id="PF00408">
    <property type="entry name" value="PGM_PMM_IV"/>
    <property type="match status" value="1"/>
</dbReference>